<dbReference type="Pfam" id="PF25266">
    <property type="entry name" value="DUF7865"/>
    <property type="match status" value="1"/>
</dbReference>
<reference evidence="3" key="2">
    <citation type="submission" date="2023-04" db="EMBL/GenBank/DDBJ databases">
        <authorList>
            <person name="Bruccoleri R.E."/>
            <person name="Oakeley E.J."/>
            <person name="Faust A.-M."/>
            <person name="Dessus-Babus S."/>
            <person name="Altorfer M."/>
            <person name="Burckhardt D."/>
            <person name="Oertli M."/>
            <person name="Naumann U."/>
            <person name="Petersen F."/>
            <person name="Wong J."/>
        </authorList>
    </citation>
    <scope>NUCLEOTIDE SEQUENCE</scope>
    <source>
        <strain evidence="3">GSM-AAB239-AS_SAM_17_03QT</strain>
        <tissue evidence="3">Leaf</tissue>
    </source>
</reference>
<comment type="caution">
    <text evidence="3">The sequence shown here is derived from an EMBL/GenBank/DDBJ whole genome shotgun (WGS) entry which is preliminary data.</text>
</comment>
<feature type="domain" description="DUF7865" evidence="2">
    <location>
        <begin position="42"/>
        <end position="99"/>
    </location>
</feature>
<evidence type="ECO:0000256" key="1">
    <source>
        <dbReference type="SAM" id="MobiDB-lite"/>
    </source>
</evidence>
<organism evidence="3 4">
    <name type="scientific">Iris pallida</name>
    <name type="common">Sweet iris</name>
    <dbReference type="NCBI Taxonomy" id="29817"/>
    <lineage>
        <taxon>Eukaryota</taxon>
        <taxon>Viridiplantae</taxon>
        <taxon>Streptophyta</taxon>
        <taxon>Embryophyta</taxon>
        <taxon>Tracheophyta</taxon>
        <taxon>Spermatophyta</taxon>
        <taxon>Magnoliopsida</taxon>
        <taxon>Liliopsida</taxon>
        <taxon>Asparagales</taxon>
        <taxon>Iridaceae</taxon>
        <taxon>Iridoideae</taxon>
        <taxon>Irideae</taxon>
        <taxon>Iris</taxon>
    </lineage>
</organism>
<gene>
    <name evidence="3" type="ORF">M6B38_265905</name>
</gene>
<evidence type="ECO:0000313" key="4">
    <source>
        <dbReference type="Proteomes" id="UP001140949"/>
    </source>
</evidence>
<evidence type="ECO:0000259" key="2">
    <source>
        <dbReference type="Pfam" id="PF25266"/>
    </source>
</evidence>
<reference evidence="3" key="1">
    <citation type="journal article" date="2023" name="GigaByte">
        <title>Genome assembly of the bearded iris, Iris pallida Lam.</title>
        <authorList>
            <person name="Bruccoleri R.E."/>
            <person name="Oakeley E.J."/>
            <person name="Faust A.M.E."/>
            <person name="Altorfer M."/>
            <person name="Dessus-Babus S."/>
            <person name="Burckhardt D."/>
            <person name="Oertli M."/>
            <person name="Naumann U."/>
            <person name="Petersen F."/>
            <person name="Wong J."/>
        </authorList>
    </citation>
    <scope>NUCLEOTIDE SEQUENCE</scope>
    <source>
        <strain evidence="3">GSM-AAB239-AS_SAM_17_03QT</strain>
    </source>
</reference>
<dbReference type="Proteomes" id="UP001140949">
    <property type="component" value="Unassembled WGS sequence"/>
</dbReference>
<protein>
    <submittedName>
        <fullName evidence="3">Early nodulin-like protein 2</fullName>
    </submittedName>
</protein>
<accession>A0AAX6IB16</accession>
<dbReference type="AlphaFoldDB" id="A0AAX6IB16"/>
<proteinExistence type="predicted"/>
<name>A0AAX6IB16_IRIPA</name>
<dbReference type="InterPro" id="IPR057187">
    <property type="entry name" value="DUF7865"/>
</dbReference>
<dbReference type="EMBL" id="JANAVB010003200">
    <property type="protein sequence ID" value="KAJ6850113.1"/>
    <property type="molecule type" value="Genomic_DNA"/>
</dbReference>
<evidence type="ECO:0000313" key="3">
    <source>
        <dbReference type="EMBL" id="KAJ6850113.1"/>
    </source>
</evidence>
<sequence length="118" mass="12898">MMLYLDEISPSDTAPRPPASSGDPPARPAPHPDLRLLRRPPLFAVGILLFMVAFVRDRDFQAFFAKGWSSSTRRRGMARPRRAEARGPGLDWPRQLVGDSCSACPGCSSSTPGTRSTD</sequence>
<keyword evidence="4" id="KW-1185">Reference proteome</keyword>
<feature type="region of interest" description="Disordered" evidence="1">
    <location>
        <begin position="1"/>
        <end position="35"/>
    </location>
</feature>